<evidence type="ECO:0000256" key="1">
    <source>
        <dbReference type="SAM" id="SignalP"/>
    </source>
</evidence>
<dbReference type="OrthoDB" id="5296954at2"/>
<dbReference type="Pfam" id="PF12915">
    <property type="entry name" value="DUF3833"/>
    <property type="match status" value="1"/>
</dbReference>
<dbReference type="EMBL" id="QZEI01000001">
    <property type="protein sequence ID" value="RLV61617.1"/>
    <property type="molecule type" value="Genomic_DNA"/>
</dbReference>
<evidence type="ECO:0000313" key="3">
    <source>
        <dbReference type="Proteomes" id="UP000281474"/>
    </source>
</evidence>
<keyword evidence="1" id="KW-0732">Signal</keyword>
<reference evidence="2 3" key="1">
    <citation type="submission" date="2018-09" db="EMBL/GenBank/DDBJ databases">
        <title>Phylogeny of the Shewanellaceae, and recommendation for two new genera, Pseudoshewanella and Parashewanella.</title>
        <authorList>
            <person name="Wang G."/>
        </authorList>
    </citation>
    <scope>NUCLEOTIDE SEQUENCE [LARGE SCALE GENOMIC DNA]</scope>
    <source>
        <strain evidence="2 3">C51</strain>
    </source>
</reference>
<dbReference type="InterPro" id="IPR024409">
    <property type="entry name" value="DUF3833"/>
</dbReference>
<accession>A0A3L8Q1Q7</accession>
<gene>
    <name evidence="2" type="ORF">D5018_00420</name>
</gene>
<organism evidence="2 3">
    <name type="scientific">Parashewanella curva</name>
    <dbReference type="NCBI Taxonomy" id="2338552"/>
    <lineage>
        <taxon>Bacteria</taxon>
        <taxon>Pseudomonadati</taxon>
        <taxon>Pseudomonadota</taxon>
        <taxon>Gammaproteobacteria</taxon>
        <taxon>Alteromonadales</taxon>
        <taxon>Shewanellaceae</taxon>
        <taxon>Parashewanella</taxon>
    </lineage>
</organism>
<dbReference type="AlphaFoldDB" id="A0A3L8Q1Q7"/>
<dbReference type="Proteomes" id="UP000281474">
    <property type="component" value="Unassembled WGS sequence"/>
</dbReference>
<evidence type="ECO:0000313" key="2">
    <source>
        <dbReference type="EMBL" id="RLV61617.1"/>
    </source>
</evidence>
<feature type="signal peptide" evidence="1">
    <location>
        <begin position="1"/>
        <end position="20"/>
    </location>
</feature>
<dbReference type="RefSeq" id="WP_121837016.1">
    <property type="nucleotide sequence ID" value="NZ_ML014753.1"/>
</dbReference>
<name>A0A3L8Q1Q7_9GAMM</name>
<keyword evidence="3" id="KW-1185">Reference proteome</keyword>
<proteinExistence type="predicted"/>
<protein>
    <submittedName>
        <fullName evidence="2">DUF3833 domain-containing protein</fullName>
    </submittedName>
</protein>
<sequence length="186" mass="21419">MKIRFLILSVISLLMLSACSSDINEYKGTAPTLDIKNYFTGDIVAWGMLQDYTDKVTRRFCVEINGSWQGRNGLLKETFYWNDGEISHRNWQLNKQTDGKYTGTAEDVNGVAKGQQQGFAFNWKYALQVPIGDSSYSFDIDDWMYQLDQYRVINKSKMYKLGIHVADITIFFNKKTSSKKCDLNPN</sequence>
<comment type="caution">
    <text evidence="2">The sequence shown here is derived from an EMBL/GenBank/DDBJ whole genome shotgun (WGS) entry which is preliminary data.</text>
</comment>
<dbReference type="PROSITE" id="PS51257">
    <property type="entry name" value="PROKAR_LIPOPROTEIN"/>
    <property type="match status" value="1"/>
</dbReference>
<feature type="chain" id="PRO_5018080853" evidence="1">
    <location>
        <begin position="21"/>
        <end position="186"/>
    </location>
</feature>